<dbReference type="SUPFAM" id="SSF50998">
    <property type="entry name" value="Quinoprotein alcohol dehydrogenase-like"/>
    <property type="match status" value="1"/>
</dbReference>
<accession>A0ABP7TUX1</accession>
<evidence type="ECO:0000313" key="9">
    <source>
        <dbReference type="EMBL" id="GAA4031428.1"/>
    </source>
</evidence>
<comment type="subcellular location">
    <subcellularLocation>
        <location evidence="1">Fimbrium</location>
    </subcellularLocation>
</comment>
<gene>
    <name evidence="9" type="ORF">GCM10022212_32600</name>
</gene>
<evidence type="ECO:0000259" key="8">
    <source>
        <dbReference type="Pfam" id="PF05567"/>
    </source>
</evidence>
<keyword evidence="3" id="KW-1029">Fimbrium biogenesis</keyword>
<dbReference type="InterPro" id="IPR011047">
    <property type="entry name" value="Quinoprotein_ADH-like_sf"/>
</dbReference>
<keyword evidence="10" id="KW-1185">Reference proteome</keyword>
<evidence type="ECO:0000256" key="2">
    <source>
        <dbReference type="ARBA" id="ARBA00008387"/>
    </source>
</evidence>
<dbReference type="Proteomes" id="UP001501353">
    <property type="component" value="Unassembled WGS sequence"/>
</dbReference>
<evidence type="ECO:0000256" key="1">
    <source>
        <dbReference type="ARBA" id="ARBA00004561"/>
    </source>
</evidence>
<comment type="similarity">
    <text evidence="2">Belongs to the PilY1 family.</text>
</comment>
<evidence type="ECO:0000256" key="6">
    <source>
        <dbReference type="ARBA" id="ARBA00023263"/>
    </source>
</evidence>
<evidence type="ECO:0000256" key="5">
    <source>
        <dbReference type="ARBA" id="ARBA00022837"/>
    </source>
</evidence>
<name>A0ABP7TUX1_9BURK</name>
<evidence type="ECO:0000256" key="4">
    <source>
        <dbReference type="ARBA" id="ARBA00022723"/>
    </source>
</evidence>
<protein>
    <recommendedName>
        <fullName evidence="8">PilY1 beta-propeller domain-containing protein</fullName>
    </recommendedName>
</protein>
<comment type="caution">
    <text evidence="9">The sequence shown here is derived from an EMBL/GenBank/DDBJ whole genome shotgun (WGS) entry which is preliminary data.</text>
</comment>
<keyword evidence="6" id="KW-0281">Fimbrium</keyword>
<proteinExistence type="inferred from homology"/>
<reference evidence="10" key="1">
    <citation type="journal article" date="2019" name="Int. J. Syst. Evol. Microbiol.">
        <title>The Global Catalogue of Microorganisms (GCM) 10K type strain sequencing project: providing services to taxonomists for standard genome sequencing and annotation.</title>
        <authorList>
            <consortium name="The Broad Institute Genomics Platform"/>
            <consortium name="The Broad Institute Genome Sequencing Center for Infectious Disease"/>
            <person name="Wu L."/>
            <person name="Ma J."/>
        </authorList>
    </citation>
    <scope>NUCLEOTIDE SEQUENCE [LARGE SCALE GENOMIC DNA]</scope>
    <source>
        <strain evidence="10">JCM 16673</strain>
    </source>
</reference>
<evidence type="ECO:0000313" key="10">
    <source>
        <dbReference type="Proteomes" id="UP001501353"/>
    </source>
</evidence>
<organism evidence="9 10">
    <name type="scientific">Actimicrobium antarcticum</name>
    <dbReference type="NCBI Taxonomy" id="1051899"/>
    <lineage>
        <taxon>Bacteria</taxon>
        <taxon>Pseudomonadati</taxon>
        <taxon>Pseudomonadota</taxon>
        <taxon>Betaproteobacteria</taxon>
        <taxon>Burkholderiales</taxon>
        <taxon>Oxalobacteraceae</taxon>
        <taxon>Actimicrobium</taxon>
    </lineage>
</organism>
<evidence type="ECO:0000256" key="3">
    <source>
        <dbReference type="ARBA" id="ARBA00022558"/>
    </source>
</evidence>
<keyword evidence="5" id="KW-0106">Calcium</keyword>
<feature type="domain" description="PilY1 beta-propeller" evidence="8">
    <location>
        <begin position="208"/>
        <end position="495"/>
    </location>
</feature>
<sequence length="688" mass="72201">MICRWSLLMGLLLIGVSLNAVAQLKFFECSMSQHGARPRLNVPPSSSASLTVSQQTVDETRRFLFRGGFESVDFSGSLRKYAVSREGAGTLALASESLWEVANQWAVDPGSQSPTASGRSIYTIDEGSGKTIGFTWSALSARQQKWLSQSPTEGNPDGLGERRVAYLRGVRSDETGQANGIFRPRRTILGAILNSTPVLSKGIRQDSSGAIYVGGNDGMLHAFSVSDGRELFAYIPGFLVPSLAQLTVPGLPPQPGFDGKLLVQDVEIRGGVKSILVGAAGAGGAGIVALDVSAPAQFGQGDQAGALWEFSRTDDPEMGPVISEPAIGRFSTSLNQSRYFVVVATGQSSGKPPGRLFLLALDKPPGAPWVLNVNYFKLAPPVSKAPSGLAAPALVTGDNGLVRFAYAGDLAGNLWRFDFSGAAPWQPARRLFSAASQGGKPQPIVTQPRVVFAPGGGYLILFGTGQLLAPEDSLPSGFAAQSFYAIRDQATPGERPVLRSDLAARTVRLSEAGTVLITGAPVDYGVGNTSRKGWFMDFPDAQRSGERQVDTAVVLSGQLAFRSLIPAVDGCDRGDGHTYLVGASSGLPGVSADATSATITAAAASTTRQAAPEPPLPLMLMYSDVMSPRNATGGVVVSRNISVPGSNSGRPTGTASGSQSVKAELPAGRLSWREIANWQEAHHASRQD</sequence>
<feature type="compositionally biased region" description="Polar residues" evidence="7">
    <location>
        <begin position="641"/>
        <end position="661"/>
    </location>
</feature>
<dbReference type="InterPro" id="IPR008707">
    <property type="entry name" value="B-propeller_PilY1"/>
</dbReference>
<dbReference type="RefSeq" id="WP_344764878.1">
    <property type="nucleotide sequence ID" value="NZ_BAAAZE010000013.1"/>
</dbReference>
<evidence type="ECO:0000256" key="7">
    <source>
        <dbReference type="SAM" id="MobiDB-lite"/>
    </source>
</evidence>
<dbReference type="Pfam" id="PF05567">
    <property type="entry name" value="T4P_PilY1"/>
    <property type="match status" value="1"/>
</dbReference>
<keyword evidence="4" id="KW-0479">Metal-binding</keyword>
<dbReference type="EMBL" id="BAAAZE010000013">
    <property type="protein sequence ID" value="GAA4031428.1"/>
    <property type="molecule type" value="Genomic_DNA"/>
</dbReference>
<feature type="region of interest" description="Disordered" evidence="7">
    <location>
        <begin position="641"/>
        <end position="666"/>
    </location>
</feature>